<evidence type="ECO:0000256" key="3">
    <source>
        <dbReference type="SAM" id="Coils"/>
    </source>
</evidence>
<evidence type="ECO:0000313" key="5">
    <source>
        <dbReference type="EMBL" id="GLR63610.1"/>
    </source>
</evidence>
<evidence type="ECO:0000256" key="1">
    <source>
        <dbReference type="ARBA" id="ARBA00007613"/>
    </source>
</evidence>
<keyword evidence="2" id="KW-0472">Membrane</keyword>
<dbReference type="Pfam" id="PF02321">
    <property type="entry name" value="OEP"/>
    <property type="match status" value="2"/>
</dbReference>
<dbReference type="PANTHER" id="PTHR30203">
    <property type="entry name" value="OUTER MEMBRANE CATION EFFLUX PROTEIN"/>
    <property type="match status" value="1"/>
</dbReference>
<comment type="subcellular location">
    <subcellularLocation>
        <location evidence="2">Cell outer membrane</location>
        <topology evidence="2">Lipid-anchor</topology>
    </subcellularLocation>
</comment>
<comment type="similarity">
    <text evidence="1 2">Belongs to the outer membrane factor (OMF) (TC 1.B.17) family.</text>
</comment>
<keyword evidence="2" id="KW-0812">Transmembrane</keyword>
<keyword evidence="2" id="KW-0564">Palmitate</keyword>
<evidence type="ECO:0000256" key="4">
    <source>
        <dbReference type="SAM" id="MobiDB-lite"/>
    </source>
</evidence>
<dbReference type="Gene3D" id="2.20.200.10">
    <property type="entry name" value="Outer membrane efflux proteins (OEP)"/>
    <property type="match status" value="1"/>
</dbReference>
<dbReference type="RefSeq" id="WP_051610074.1">
    <property type="nucleotide sequence ID" value="NZ_BSOR01000016.1"/>
</dbReference>
<keyword evidence="2" id="KW-1134">Transmembrane beta strand</keyword>
<keyword evidence="2" id="KW-0449">Lipoprotein</keyword>
<dbReference type="NCBIfam" id="TIGR01845">
    <property type="entry name" value="outer_NodT"/>
    <property type="match status" value="1"/>
</dbReference>
<keyword evidence="3" id="KW-0175">Coiled coil</keyword>
<dbReference type="InterPro" id="IPR003423">
    <property type="entry name" value="OMP_efflux"/>
</dbReference>
<dbReference type="PROSITE" id="PS51257">
    <property type="entry name" value="PROKAR_LIPOPROTEIN"/>
    <property type="match status" value="1"/>
</dbReference>
<dbReference type="InterPro" id="IPR010131">
    <property type="entry name" value="MdtP/NodT-like"/>
</dbReference>
<protein>
    <recommendedName>
        <fullName evidence="7">Efflux transporter, outer membrane factor (OMF) lipoprotein, NodT family</fullName>
    </recommendedName>
</protein>
<keyword evidence="6" id="KW-1185">Reference proteome</keyword>
<dbReference type="SUPFAM" id="SSF56954">
    <property type="entry name" value="Outer membrane efflux proteins (OEP)"/>
    <property type="match status" value="1"/>
</dbReference>
<reference evidence="6" key="1">
    <citation type="journal article" date="2019" name="Int. J. Syst. Evol. Microbiol.">
        <title>The Global Catalogue of Microorganisms (GCM) 10K type strain sequencing project: providing services to taxonomists for standard genome sequencing and annotation.</title>
        <authorList>
            <consortium name="The Broad Institute Genomics Platform"/>
            <consortium name="The Broad Institute Genome Sequencing Center for Infectious Disease"/>
            <person name="Wu L."/>
            <person name="Ma J."/>
        </authorList>
    </citation>
    <scope>NUCLEOTIDE SEQUENCE [LARGE SCALE GENOMIC DNA]</scope>
    <source>
        <strain evidence="6">NBRC 100033</strain>
    </source>
</reference>
<comment type="caution">
    <text evidence="5">The sequence shown here is derived from an EMBL/GenBank/DDBJ whole genome shotgun (WGS) entry which is preliminary data.</text>
</comment>
<evidence type="ECO:0008006" key="7">
    <source>
        <dbReference type="Google" id="ProtNLM"/>
    </source>
</evidence>
<name>A0ABQ5ZTW5_9GAMM</name>
<evidence type="ECO:0000256" key="2">
    <source>
        <dbReference type="RuleBase" id="RU362097"/>
    </source>
</evidence>
<organism evidence="5 6">
    <name type="scientific">Marinospirillum insulare</name>
    <dbReference type="NCBI Taxonomy" id="217169"/>
    <lineage>
        <taxon>Bacteria</taxon>
        <taxon>Pseudomonadati</taxon>
        <taxon>Pseudomonadota</taxon>
        <taxon>Gammaproteobacteria</taxon>
        <taxon>Oceanospirillales</taxon>
        <taxon>Oceanospirillaceae</taxon>
        <taxon>Marinospirillum</taxon>
    </lineage>
</organism>
<accession>A0ABQ5ZTW5</accession>
<proteinExistence type="inferred from homology"/>
<evidence type="ECO:0000313" key="6">
    <source>
        <dbReference type="Proteomes" id="UP001156682"/>
    </source>
</evidence>
<sequence length="468" mass="52261">MLFWFIKKIRILFIFSLSLGLLVGCGYNPKHETLPVELSEEWQAAEEATLEYTAANSDWWRSFQSPDLNKLIARALENSPDLQMAQQRILQAEAQLGVTRANALPHLDASLGGSLGSSKKSGESASSSKSSNLGLSTSYEIDLWGRVAAERAASEATLASKVYDWHATRLTLTAAVASGWFNWLVADGQQRNAVWYLQAAEQQLAFIEAGYKRGSATRVELARQRKQVLTRQANLKKLTHQKLQANHALALLLGESPQQFKPPEAQLMRLTIPRPNPGLPTDILSRRPDLAREEAQLKAVEANVEVARKAIYPSLNLNASARLASDNFSFSDPTQNLSLGANLVQSIFDFGKRRRQIELSEARQQEMLLSYYKTVLTALAEVEDALSNEQLTRELEIQQQKLIEENRLIATNTERLYKAGAEKLTNLLDAQLDELKAEDQLLELYQNRLNASLSLYKVLGGGWKAEIN</sequence>
<dbReference type="Gene3D" id="1.20.1600.10">
    <property type="entry name" value="Outer membrane efflux proteins (OEP)"/>
    <property type="match status" value="1"/>
</dbReference>
<feature type="coiled-coil region" evidence="3">
    <location>
        <begin position="388"/>
        <end position="448"/>
    </location>
</feature>
<dbReference type="PANTHER" id="PTHR30203:SF33">
    <property type="entry name" value="BLR4455 PROTEIN"/>
    <property type="match status" value="1"/>
</dbReference>
<gene>
    <name evidence="5" type="primary">opmQ</name>
    <name evidence="5" type="ORF">GCM10007878_10450</name>
</gene>
<dbReference type="Proteomes" id="UP001156682">
    <property type="component" value="Unassembled WGS sequence"/>
</dbReference>
<feature type="region of interest" description="Disordered" evidence="4">
    <location>
        <begin position="114"/>
        <end position="133"/>
    </location>
</feature>
<dbReference type="EMBL" id="BSOR01000016">
    <property type="protein sequence ID" value="GLR63610.1"/>
    <property type="molecule type" value="Genomic_DNA"/>
</dbReference>